<keyword evidence="3" id="KW-1185">Reference proteome</keyword>
<dbReference type="PANTHER" id="PTHR33132:SF92">
    <property type="entry name" value="SERINE-RICH PROTEIN"/>
    <property type="match status" value="1"/>
</dbReference>
<gene>
    <name evidence="2" type="ORF">H0E87_029295</name>
</gene>
<sequence length="110" mass="12213">MASRNIGPCPKSHKQQETRTCLCSPTTNPGSFRCGLHRDSLRVPARSRIGRAGSNNKGGLALIAKANSFKAILLQIIKPSSHDLHRRRDFQPRLTRFCLMNASRDRVACS</sequence>
<name>A0A8T2WPX0_POPDE</name>
<evidence type="ECO:0000313" key="2">
    <source>
        <dbReference type="EMBL" id="KAH8481747.1"/>
    </source>
</evidence>
<evidence type="ECO:0000313" key="3">
    <source>
        <dbReference type="Proteomes" id="UP000807159"/>
    </source>
</evidence>
<organism evidence="2 3">
    <name type="scientific">Populus deltoides</name>
    <name type="common">Eastern poplar</name>
    <name type="synonym">Eastern cottonwood</name>
    <dbReference type="NCBI Taxonomy" id="3696"/>
    <lineage>
        <taxon>Eukaryota</taxon>
        <taxon>Viridiplantae</taxon>
        <taxon>Streptophyta</taxon>
        <taxon>Embryophyta</taxon>
        <taxon>Tracheophyta</taxon>
        <taxon>Spermatophyta</taxon>
        <taxon>Magnoliopsida</taxon>
        <taxon>eudicotyledons</taxon>
        <taxon>Gunneridae</taxon>
        <taxon>Pentapetalae</taxon>
        <taxon>rosids</taxon>
        <taxon>fabids</taxon>
        <taxon>Malpighiales</taxon>
        <taxon>Salicaceae</taxon>
        <taxon>Saliceae</taxon>
        <taxon>Populus</taxon>
    </lineage>
</organism>
<dbReference type="AlphaFoldDB" id="A0A8T2WPX0"/>
<feature type="region of interest" description="Disordered" evidence="1">
    <location>
        <begin position="1"/>
        <end position="22"/>
    </location>
</feature>
<dbReference type="PANTHER" id="PTHR33132">
    <property type="entry name" value="OSJNBB0118P14.9 PROTEIN"/>
    <property type="match status" value="1"/>
</dbReference>
<proteinExistence type="predicted"/>
<dbReference type="Proteomes" id="UP000807159">
    <property type="component" value="Chromosome 18"/>
</dbReference>
<protein>
    <submittedName>
        <fullName evidence="2">Uncharacterized protein</fullName>
    </submittedName>
</protein>
<comment type="caution">
    <text evidence="2">The sequence shown here is derived from an EMBL/GenBank/DDBJ whole genome shotgun (WGS) entry which is preliminary data.</text>
</comment>
<dbReference type="EMBL" id="JACEGQ020000018">
    <property type="protein sequence ID" value="KAH8481747.1"/>
    <property type="molecule type" value="Genomic_DNA"/>
</dbReference>
<evidence type="ECO:0000256" key="1">
    <source>
        <dbReference type="SAM" id="MobiDB-lite"/>
    </source>
</evidence>
<reference evidence="2" key="1">
    <citation type="journal article" date="2021" name="J. Hered.">
        <title>Genome Assembly of Salicaceae Populus deltoides (Eastern Cottonwood) I-69 Based on Nanopore Sequencing and Hi-C Technologies.</title>
        <authorList>
            <person name="Bai S."/>
            <person name="Wu H."/>
            <person name="Zhang J."/>
            <person name="Pan Z."/>
            <person name="Zhao W."/>
            <person name="Li Z."/>
            <person name="Tong C."/>
        </authorList>
    </citation>
    <scope>NUCLEOTIDE SEQUENCE</scope>
    <source>
        <tissue evidence="2">Leaf</tissue>
    </source>
</reference>
<accession>A0A8T2WPX0</accession>